<evidence type="ECO:0000259" key="2">
    <source>
        <dbReference type="Pfam" id="PF05425"/>
    </source>
</evidence>
<evidence type="ECO:0000313" key="4">
    <source>
        <dbReference type="Proteomes" id="UP000218899"/>
    </source>
</evidence>
<keyword evidence="1" id="KW-0472">Membrane</keyword>
<evidence type="ECO:0000313" key="3">
    <source>
        <dbReference type="EMBL" id="BAU49966.1"/>
    </source>
</evidence>
<dbReference type="EMBL" id="AP014936">
    <property type="protein sequence ID" value="BAU49966.1"/>
    <property type="molecule type" value="Genomic_DNA"/>
</dbReference>
<feature type="domain" description="Copper resistance protein D" evidence="2">
    <location>
        <begin position="45"/>
        <end position="146"/>
    </location>
</feature>
<evidence type="ECO:0000256" key="1">
    <source>
        <dbReference type="SAM" id="Phobius"/>
    </source>
</evidence>
<feature type="transmembrane region" description="Helical" evidence="1">
    <location>
        <begin position="81"/>
        <end position="102"/>
    </location>
</feature>
<accession>A0A1C7AFA9</accession>
<keyword evidence="4" id="KW-1185">Reference proteome</keyword>
<name>A0A1C7AFA9_9GAMM</name>
<sequence>MPFAITLHLLAAVVWVGGMFFAYMALRPVAATLLEPPLRLPLWSQVFGRFFPWVWAAILALPLTGYWMILGPFQGFASVRWYVHVMQAIGWVMIAIFLHIYFAPYRRLNRAVAAGDWKSAGAQLAQIRRLVGLNLILGLTTITVATAGAYFTVD</sequence>
<feature type="transmembrane region" description="Helical" evidence="1">
    <location>
        <begin position="46"/>
        <end position="69"/>
    </location>
</feature>
<gene>
    <name evidence="3" type="ORF">SVA_3430</name>
</gene>
<dbReference type="KEGG" id="sva:SVA_3430"/>
<dbReference type="InterPro" id="IPR008457">
    <property type="entry name" value="Cu-R_CopD_dom"/>
</dbReference>
<proteinExistence type="predicted"/>
<keyword evidence="1" id="KW-1133">Transmembrane helix</keyword>
<feature type="transmembrane region" description="Helical" evidence="1">
    <location>
        <begin position="6"/>
        <end position="26"/>
    </location>
</feature>
<dbReference type="Proteomes" id="UP000218899">
    <property type="component" value="Chromosome"/>
</dbReference>
<reference evidence="3 4" key="1">
    <citation type="submission" date="2015-08" db="EMBL/GenBank/DDBJ databases">
        <title>Complete genome sequence of Sulfurifustis variabilis.</title>
        <authorList>
            <person name="Miura A."/>
            <person name="Kojima H."/>
            <person name="Fukui M."/>
        </authorList>
    </citation>
    <scope>NUCLEOTIDE SEQUENCE [LARGE SCALE GENOMIC DNA]</scope>
    <source>
        <strain evidence="4">skN76</strain>
    </source>
</reference>
<dbReference type="RefSeq" id="WP_096462311.1">
    <property type="nucleotide sequence ID" value="NZ_AP014936.1"/>
</dbReference>
<keyword evidence="1" id="KW-0812">Transmembrane</keyword>
<dbReference type="OrthoDB" id="8419862at2"/>
<dbReference type="GO" id="GO:0016020">
    <property type="term" value="C:membrane"/>
    <property type="evidence" value="ECO:0007669"/>
    <property type="project" value="InterPro"/>
</dbReference>
<organism evidence="3 4">
    <name type="scientific">Sulfurifustis variabilis</name>
    <dbReference type="NCBI Taxonomy" id="1675686"/>
    <lineage>
        <taxon>Bacteria</taxon>
        <taxon>Pseudomonadati</taxon>
        <taxon>Pseudomonadota</taxon>
        <taxon>Gammaproteobacteria</taxon>
        <taxon>Acidiferrobacterales</taxon>
        <taxon>Acidiferrobacteraceae</taxon>
        <taxon>Sulfurifustis</taxon>
    </lineage>
</organism>
<protein>
    <submittedName>
        <fullName evidence="3">Membrane protein</fullName>
    </submittedName>
</protein>
<feature type="transmembrane region" description="Helical" evidence="1">
    <location>
        <begin position="131"/>
        <end position="153"/>
    </location>
</feature>
<dbReference type="AlphaFoldDB" id="A0A1C7AFA9"/>
<dbReference type="Pfam" id="PF05425">
    <property type="entry name" value="CopD"/>
    <property type="match status" value="1"/>
</dbReference>